<dbReference type="PANTHER" id="PTHR38011">
    <property type="entry name" value="DIHYDROFOLATE REDUCTASE FAMILY PROTEIN (AFU_ORTHOLOGUE AFUA_8G06820)"/>
    <property type="match status" value="1"/>
</dbReference>
<reference evidence="2 3" key="1">
    <citation type="journal article" date="2015" name="Genome Announc.">
        <title>Complete Genome Sequence of the Type Strain Corynebacterium testudinoris DSM 44614, Recovered from Necrotic Lesions in the Mouth of a Tortoise.</title>
        <authorList>
            <person name="Ruckert C."/>
            <person name="Kriete M."/>
            <person name="Jaenicke S."/>
            <person name="Winkler A."/>
            <person name="Tauch A."/>
        </authorList>
    </citation>
    <scope>NUCLEOTIDE SEQUENCE [LARGE SCALE GENOMIC DNA]</scope>
    <source>
        <strain evidence="2 3">DSM 44614</strain>
    </source>
</reference>
<keyword evidence="3" id="KW-1185">Reference proteome</keyword>
<organism evidence="2 3">
    <name type="scientific">Corynebacterium testudinoris</name>
    <dbReference type="NCBI Taxonomy" id="136857"/>
    <lineage>
        <taxon>Bacteria</taxon>
        <taxon>Bacillati</taxon>
        <taxon>Actinomycetota</taxon>
        <taxon>Actinomycetes</taxon>
        <taxon>Mycobacteriales</taxon>
        <taxon>Corynebacteriaceae</taxon>
        <taxon>Corynebacterium</taxon>
    </lineage>
</organism>
<dbReference type="AlphaFoldDB" id="A0A0G3HA41"/>
<dbReference type="OrthoDB" id="3427770at2"/>
<accession>A0A0G3HA41</accession>
<dbReference type="InterPro" id="IPR002734">
    <property type="entry name" value="RibDG_C"/>
</dbReference>
<dbReference type="RefSeq" id="WP_047252463.1">
    <property type="nucleotide sequence ID" value="NZ_CP011545.1"/>
</dbReference>
<dbReference type="GO" id="GO:0009231">
    <property type="term" value="P:riboflavin biosynthetic process"/>
    <property type="evidence" value="ECO:0007669"/>
    <property type="project" value="InterPro"/>
</dbReference>
<dbReference type="PANTHER" id="PTHR38011:SF11">
    <property type="entry name" value="2,5-DIAMINO-6-RIBOSYLAMINO-4(3H)-PYRIMIDINONE 5'-PHOSPHATE REDUCTASE"/>
    <property type="match status" value="1"/>
</dbReference>
<dbReference type="Gene3D" id="3.40.430.10">
    <property type="entry name" value="Dihydrofolate Reductase, subunit A"/>
    <property type="match status" value="1"/>
</dbReference>
<gene>
    <name evidence="2" type="ORF">CTEST_02910</name>
</gene>
<dbReference type="InterPro" id="IPR024072">
    <property type="entry name" value="DHFR-like_dom_sf"/>
</dbReference>
<protein>
    <submittedName>
        <fullName evidence="2">Dihydrofolate reductase</fullName>
    </submittedName>
</protein>
<proteinExistence type="predicted"/>
<dbReference type="KEGG" id="cted:CTEST_02910"/>
<dbReference type="PATRIC" id="fig|136857.5.peg.574"/>
<feature type="domain" description="Bacterial bifunctional deaminase-reductase C-terminal" evidence="1">
    <location>
        <begin position="107"/>
        <end position="170"/>
    </location>
</feature>
<sequence length="183" mass="19906">MPIIYNAATTLNGFLADDHDSLQWLFDVPGSDDAAAETGSFLDHVDALVMGSTTYEWLLKELGTPEEIVIQHGGRPIWVFSSRELPLPESSDTIRLLNGAVADHLPLFRKNGDTIWVMGGGDLAGQFFDAGALDKIILTLAPVFLPSGRPTLPRRIDSSQLTFSGQRQVGKFVEVTLDVTPTP</sequence>
<dbReference type="InterPro" id="IPR050765">
    <property type="entry name" value="Riboflavin_Biosynth_HTPR"/>
</dbReference>
<reference evidence="3" key="2">
    <citation type="submission" date="2015-05" db="EMBL/GenBank/DDBJ databases">
        <title>Complete genome sequence of Corynebacterium testudinoris DSM 44614, recovered from necrotic lesions in the mouth of a tortoise.</title>
        <authorList>
            <person name="Ruckert C."/>
            <person name="Albersmeier A."/>
            <person name="Winkler A."/>
            <person name="Tauch A."/>
        </authorList>
    </citation>
    <scope>NUCLEOTIDE SEQUENCE [LARGE SCALE GENOMIC DNA]</scope>
    <source>
        <strain evidence="3">DSM 44614</strain>
    </source>
</reference>
<evidence type="ECO:0000313" key="2">
    <source>
        <dbReference type="EMBL" id="AKK08037.1"/>
    </source>
</evidence>
<evidence type="ECO:0000259" key="1">
    <source>
        <dbReference type="Pfam" id="PF01872"/>
    </source>
</evidence>
<dbReference type="SUPFAM" id="SSF53597">
    <property type="entry name" value="Dihydrofolate reductase-like"/>
    <property type="match status" value="1"/>
</dbReference>
<dbReference type="Pfam" id="PF01872">
    <property type="entry name" value="RibD_C"/>
    <property type="match status" value="1"/>
</dbReference>
<dbReference type="Proteomes" id="UP000035540">
    <property type="component" value="Chromosome"/>
</dbReference>
<dbReference type="EMBL" id="CP011545">
    <property type="protein sequence ID" value="AKK08037.1"/>
    <property type="molecule type" value="Genomic_DNA"/>
</dbReference>
<dbReference type="GO" id="GO:0008703">
    <property type="term" value="F:5-amino-6-(5-phosphoribosylamino)uracil reductase activity"/>
    <property type="evidence" value="ECO:0007669"/>
    <property type="project" value="InterPro"/>
</dbReference>
<evidence type="ECO:0000313" key="3">
    <source>
        <dbReference type="Proteomes" id="UP000035540"/>
    </source>
</evidence>
<name>A0A0G3HA41_9CORY</name>
<dbReference type="STRING" id="136857.CTEST_02910"/>